<feature type="region of interest" description="Disordered" evidence="1">
    <location>
        <begin position="327"/>
        <end position="354"/>
    </location>
</feature>
<sequence>MTRSFTSSGLVYQETMASVRSMVPKWTTDSRGKRVNPTKFQHPRCDSLHSMALRACIWNIHNMEPGALQWLGWWYASRLYIHLKSTDTLTFHAWNVFRKAYPEEVDHHVTFRVQDRDLASMQYLSVVDRLSKLDVSMLTFLCVRTLNLSIDHLIALTKIQNLAVLVLENGTNSWHNTMQKPTVDMIRDWGRSVGESGSFTKLTALVLSGYDISHINSVLKSISSFPALNLFGVDGLFIQSGVDCWGDWTNHLPKCTKSSKLSPETIWETNTTTTAFKMRQLYQFSLEIARSEAAKMTAGRSISMLYLQTRESVPRCHTEWFHRELQEESDTKTKRAQDEEHRDRRETYGKKRKIRDRNKVGMESLLGSFM</sequence>
<organism evidence="2 3">
    <name type="scientific">Cochliobolus sativus</name>
    <name type="common">Common root rot and spot blotch fungus</name>
    <name type="synonym">Bipolaris sorokiniana</name>
    <dbReference type="NCBI Taxonomy" id="45130"/>
    <lineage>
        <taxon>Eukaryota</taxon>
        <taxon>Fungi</taxon>
        <taxon>Dikarya</taxon>
        <taxon>Ascomycota</taxon>
        <taxon>Pezizomycotina</taxon>
        <taxon>Dothideomycetes</taxon>
        <taxon>Pleosporomycetidae</taxon>
        <taxon>Pleosporales</taxon>
        <taxon>Pleosporineae</taxon>
        <taxon>Pleosporaceae</taxon>
        <taxon>Bipolaris</taxon>
    </lineage>
</organism>
<reference evidence="2" key="1">
    <citation type="submission" date="2019-11" db="EMBL/GenBank/DDBJ databases">
        <title>Bipolaris sorokiniana Genome sequencing.</title>
        <authorList>
            <person name="Wang H."/>
        </authorList>
    </citation>
    <scope>NUCLEOTIDE SEQUENCE</scope>
</reference>
<evidence type="ECO:0000313" key="3">
    <source>
        <dbReference type="Proteomes" id="UP000624244"/>
    </source>
</evidence>
<dbReference type="EMBL" id="WNKQ01000021">
    <property type="protein sequence ID" value="KAF5844798.1"/>
    <property type="molecule type" value="Genomic_DNA"/>
</dbReference>
<evidence type="ECO:0000256" key="1">
    <source>
        <dbReference type="SAM" id="MobiDB-lite"/>
    </source>
</evidence>
<gene>
    <name evidence="2" type="ORF">GGP41_008723</name>
</gene>
<protein>
    <submittedName>
        <fullName evidence="2">Uncharacterized protein</fullName>
    </submittedName>
</protein>
<feature type="compositionally biased region" description="Basic and acidic residues" evidence="1">
    <location>
        <begin position="327"/>
        <end position="349"/>
    </location>
</feature>
<proteinExistence type="predicted"/>
<comment type="caution">
    <text evidence="2">The sequence shown here is derived from an EMBL/GenBank/DDBJ whole genome shotgun (WGS) entry which is preliminary data.</text>
</comment>
<accession>A0A8H5ZB84</accession>
<dbReference type="Proteomes" id="UP000624244">
    <property type="component" value="Unassembled WGS sequence"/>
</dbReference>
<evidence type="ECO:0000313" key="2">
    <source>
        <dbReference type="EMBL" id="KAF5844798.1"/>
    </source>
</evidence>
<name>A0A8H5ZB84_COCSA</name>
<dbReference type="AlphaFoldDB" id="A0A8H5ZB84"/>